<proteinExistence type="predicted"/>
<keyword evidence="1" id="KW-1133">Transmembrane helix</keyword>
<accession>A0ABM0ZZ89</accession>
<feature type="transmembrane region" description="Helical" evidence="1">
    <location>
        <begin position="20"/>
        <end position="39"/>
    </location>
</feature>
<protein>
    <submittedName>
        <fullName evidence="3">Uncharacterized protein LOC106011677</fullName>
    </submittedName>
</protein>
<evidence type="ECO:0000256" key="1">
    <source>
        <dbReference type="SAM" id="Phobius"/>
    </source>
</evidence>
<feature type="transmembrane region" description="Helical" evidence="1">
    <location>
        <begin position="51"/>
        <end position="74"/>
    </location>
</feature>
<organism evidence="2 3">
    <name type="scientific">Aplysia californica</name>
    <name type="common">California sea hare</name>
    <dbReference type="NCBI Taxonomy" id="6500"/>
    <lineage>
        <taxon>Eukaryota</taxon>
        <taxon>Metazoa</taxon>
        <taxon>Spiralia</taxon>
        <taxon>Lophotrochozoa</taxon>
        <taxon>Mollusca</taxon>
        <taxon>Gastropoda</taxon>
        <taxon>Heterobranchia</taxon>
        <taxon>Euthyneura</taxon>
        <taxon>Tectipleura</taxon>
        <taxon>Aplysiida</taxon>
        <taxon>Aplysioidea</taxon>
        <taxon>Aplysiidae</taxon>
        <taxon>Aplysia</taxon>
    </lineage>
</organism>
<evidence type="ECO:0000313" key="3">
    <source>
        <dbReference type="RefSeq" id="XP_012937576.1"/>
    </source>
</evidence>
<name>A0ABM0ZZ89_APLCA</name>
<reference evidence="3" key="1">
    <citation type="submission" date="2025-08" db="UniProtKB">
        <authorList>
            <consortium name="RefSeq"/>
        </authorList>
    </citation>
    <scope>IDENTIFICATION</scope>
</reference>
<gene>
    <name evidence="3" type="primary">LOC106011677</name>
</gene>
<dbReference type="RefSeq" id="XP_012937576.1">
    <property type="nucleotide sequence ID" value="XM_013082122.1"/>
</dbReference>
<keyword evidence="1" id="KW-0472">Membrane</keyword>
<keyword evidence="1" id="KW-0812">Transmembrane</keyword>
<keyword evidence="2" id="KW-1185">Reference proteome</keyword>
<dbReference type="GeneID" id="106011677"/>
<dbReference type="Proteomes" id="UP000694888">
    <property type="component" value="Unplaced"/>
</dbReference>
<evidence type="ECO:0000313" key="2">
    <source>
        <dbReference type="Proteomes" id="UP000694888"/>
    </source>
</evidence>
<feature type="transmembrane region" description="Helical" evidence="1">
    <location>
        <begin position="86"/>
        <end position="111"/>
    </location>
</feature>
<sequence>MGTEENDPQPDSFHLQLSEKVILLALHVYLFSFLGCYIARDSFVRQTFYVFQLLRLFLVMAGVLPCVLHCQLSQLLPNTTEEEFPLMVAALLLANVLLALAAKALIAFLLLNYKKNTRVKMEQRWPRNRENVSR</sequence>